<feature type="region of interest" description="Disordered" evidence="1">
    <location>
        <begin position="1"/>
        <end position="75"/>
    </location>
</feature>
<feature type="region of interest" description="Disordered" evidence="1">
    <location>
        <begin position="170"/>
        <end position="194"/>
    </location>
</feature>
<feature type="compositionally biased region" description="Basic and acidic residues" evidence="1">
    <location>
        <begin position="18"/>
        <end position="28"/>
    </location>
</feature>
<reference evidence="2 3" key="1">
    <citation type="submission" date="2024-07" db="EMBL/GenBank/DDBJ databases">
        <title>Section-level genome sequencing and comparative genomics of Aspergillus sections Usti and Cavernicolus.</title>
        <authorList>
            <consortium name="Lawrence Berkeley National Laboratory"/>
            <person name="Nybo J.L."/>
            <person name="Vesth T.C."/>
            <person name="Theobald S."/>
            <person name="Frisvad J.C."/>
            <person name="Larsen T.O."/>
            <person name="Kjaerboelling I."/>
            <person name="Rothschild-Mancinelli K."/>
            <person name="Lyhne E.K."/>
            <person name="Kogle M.E."/>
            <person name="Barry K."/>
            <person name="Clum A."/>
            <person name="Na H."/>
            <person name="Ledsgaard L."/>
            <person name="Lin J."/>
            <person name="Lipzen A."/>
            <person name="Kuo A."/>
            <person name="Riley R."/>
            <person name="Mondo S."/>
            <person name="Labutti K."/>
            <person name="Haridas S."/>
            <person name="Pangalinan J."/>
            <person name="Salamov A.A."/>
            <person name="Simmons B.A."/>
            <person name="Magnuson J.K."/>
            <person name="Chen J."/>
            <person name="Drula E."/>
            <person name="Henrissat B."/>
            <person name="Wiebenga A."/>
            <person name="Lubbers R.J."/>
            <person name="Gomes A.C."/>
            <person name="Macurrencykelacurrency M.R."/>
            <person name="Stajich J."/>
            <person name="Grigoriev I.V."/>
            <person name="Mortensen U.H."/>
            <person name="De Vries R.P."/>
            <person name="Baker S.E."/>
            <person name="Andersen M.R."/>
        </authorList>
    </citation>
    <scope>NUCLEOTIDE SEQUENCE [LARGE SCALE GENOMIC DNA]</scope>
    <source>
        <strain evidence="2 3">CBS 449.75</strain>
    </source>
</reference>
<dbReference type="EMBL" id="JBFXLQ010000040">
    <property type="protein sequence ID" value="KAL2864453.1"/>
    <property type="molecule type" value="Genomic_DNA"/>
</dbReference>
<feature type="compositionally biased region" description="Polar residues" evidence="1">
    <location>
        <begin position="170"/>
        <end position="179"/>
    </location>
</feature>
<comment type="caution">
    <text evidence="2">The sequence shown here is derived from an EMBL/GenBank/DDBJ whole genome shotgun (WGS) entry which is preliminary data.</text>
</comment>
<dbReference type="GeneID" id="98140805"/>
<evidence type="ECO:0000313" key="3">
    <source>
        <dbReference type="Proteomes" id="UP001610432"/>
    </source>
</evidence>
<protein>
    <recommendedName>
        <fullName evidence="4">Transposase IS204/IS1001/IS1096/IS1165 DDE domain-containing protein</fullName>
    </recommendedName>
</protein>
<feature type="compositionally biased region" description="Polar residues" evidence="1">
    <location>
        <begin position="46"/>
        <end position="58"/>
    </location>
</feature>
<keyword evidence="3" id="KW-1185">Reference proteome</keyword>
<organism evidence="2 3">
    <name type="scientific">Aspergillus lucknowensis</name>
    <dbReference type="NCBI Taxonomy" id="176173"/>
    <lineage>
        <taxon>Eukaryota</taxon>
        <taxon>Fungi</taxon>
        <taxon>Dikarya</taxon>
        <taxon>Ascomycota</taxon>
        <taxon>Pezizomycotina</taxon>
        <taxon>Eurotiomycetes</taxon>
        <taxon>Eurotiomycetidae</taxon>
        <taxon>Eurotiales</taxon>
        <taxon>Aspergillaceae</taxon>
        <taxon>Aspergillus</taxon>
        <taxon>Aspergillus subgen. Nidulantes</taxon>
    </lineage>
</organism>
<gene>
    <name evidence="2" type="ORF">BJX67DRAFT_220313</name>
</gene>
<evidence type="ECO:0000313" key="2">
    <source>
        <dbReference type="EMBL" id="KAL2864453.1"/>
    </source>
</evidence>
<dbReference type="RefSeq" id="XP_070883432.1">
    <property type="nucleotide sequence ID" value="XM_071025733.1"/>
</dbReference>
<name>A0ABR4LIT4_9EURO</name>
<evidence type="ECO:0000256" key="1">
    <source>
        <dbReference type="SAM" id="MobiDB-lite"/>
    </source>
</evidence>
<dbReference type="Proteomes" id="UP001610432">
    <property type="component" value="Unassembled WGS sequence"/>
</dbReference>
<accession>A0ABR4LIT4</accession>
<feature type="compositionally biased region" description="Basic and acidic residues" evidence="1">
    <location>
        <begin position="1"/>
        <end position="10"/>
    </location>
</feature>
<sequence>MTDFRNHNWHEPIMTSRRGTDSDYDPRNPRGSHLKARPEPSYYGPNFQNSEKGRSSTFHDIMAPKMPVPYKKRPEEYPPKVAREYNRYKLYSDAHAQALHEYRVLDPLKAGRKNSENPRQTWKEGVAVATVSIAASNNHAAARTGFDHKYPWAYHSAESKVTHVESVNNALKSSRGIRQQRNRLERKLAGGRRG</sequence>
<proteinExistence type="predicted"/>
<evidence type="ECO:0008006" key="4">
    <source>
        <dbReference type="Google" id="ProtNLM"/>
    </source>
</evidence>